<dbReference type="AlphaFoldDB" id="A0A1G4XCI7"/>
<accession>A0A1G4XCI7</accession>
<organism evidence="1 2">
    <name type="scientific">Klenkia marina</name>
    <dbReference type="NCBI Taxonomy" id="1960309"/>
    <lineage>
        <taxon>Bacteria</taxon>
        <taxon>Bacillati</taxon>
        <taxon>Actinomycetota</taxon>
        <taxon>Actinomycetes</taxon>
        <taxon>Geodermatophilales</taxon>
        <taxon>Geodermatophilaceae</taxon>
        <taxon>Klenkia</taxon>
    </lineage>
</organism>
<sequence length="93" mass="10751">MLLGMAAPGMHERPDPRPRHCWVTGMPHQVDPFPAVLLGWRQDDHGTWWGRVAYSVPGYFEQNIVHAWVDARYLRPLTPPPTPPAVERRRNPH</sequence>
<gene>
    <name evidence="1" type="ORF">SAMN03159343_0520</name>
</gene>
<evidence type="ECO:0000313" key="1">
    <source>
        <dbReference type="EMBL" id="SCX38851.1"/>
    </source>
</evidence>
<dbReference type="Proteomes" id="UP000198981">
    <property type="component" value="Unassembled WGS sequence"/>
</dbReference>
<keyword evidence="2" id="KW-1185">Reference proteome</keyword>
<evidence type="ECO:0000313" key="2">
    <source>
        <dbReference type="Proteomes" id="UP000198981"/>
    </source>
</evidence>
<reference evidence="2" key="1">
    <citation type="submission" date="2016-10" db="EMBL/GenBank/DDBJ databases">
        <authorList>
            <person name="Varghese N."/>
            <person name="Submissions S."/>
        </authorList>
    </citation>
    <scope>NUCLEOTIDE SEQUENCE [LARGE SCALE GENOMIC DNA]</scope>
    <source>
        <strain evidence="2">DSM 45722</strain>
    </source>
</reference>
<dbReference type="EMBL" id="FMUH01000001">
    <property type="protein sequence ID" value="SCX38851.1"/>
    <property type="molecule type" value="Genomic_DNA"/>
</dbReference>
<protein>
    <submittedName>
        <fullName evidence="1">Uncharacterized protein</fullName>
    </submittedName>
</protein>
<name>A0A1G4XCI7_9ACTN</name>
<proteinExistence type="predicted"/>